<feature type="transmembrane region" description="Helical" evidence="1">
    <location>
        <begin position="83"/>
        <end position="106"/>
    </location>
</feature>
<dbReference type="AlphaFoldDB" id="A0A2P6NQK9"/>
<evidence type="ECO:0000313" key="2">
    <source>
        <dbReference type="EMBL" id="PRP86240.1"/>
    </source>
</evidence>
<gene>
    <name evidence="2" type="ORF">PROFUN_05381</name>
</gene>
<name>A0A2P6NQK9_9EUKA</name>
<feature type="transmembrane region" description="Helical" evidence="1">
    <location>
        <begin position="130"/>
        <end position="151"/>
    </location>
</feature>
<proteinExistence type="predicted"/>
<organism evidence="2 3">
    <name type="scientific">Planoprotostelium fungivorum</name>
    <dbReference type="NCBI Taxonomy" id="1890364"/>
    <lineage>
        <taxon>Eukaryota</taxon>
        <taxon>Amoebozoa</taxon>
        <taxon>Evosea</taxon>
        <taxon>Variosea</taxon>
        <taxon>Cavosteliida</taxon>
        <taxon>Cavosteliaceae</taxon>
        <taxon>Planoprotostelium</taxon>
    </lineage>
</organism>
<protein>
    <submittedName>
        <fullName evidence="2">NADH dehydrogenase subunit 6 (Mitochondrion)</fullName>
    </submittedName>
</protein>
<feature type="transmembrane region" description="Helical" evidence="1">
    <location>
        <begin position="20"/>
        <end position="39"/>
    </location>
</feature>
<dbReference type="InParanoid" id="A0A2P6NQK9"/>
<comment type="caution">
    <text evidence="2">The sequence shown here is derived from an EMBL/GenBank/DDBJ whole genome shotgun (WGS) entry which is preliminary data.</text>
</comment>
<keyword evidence="3" id="KW-1185">Reference proteome</keyword>
<sequence length="171" mass="19900">MDSNYHYPLEPTERIKIPFLWAPFIFNVVLLLSLPLILINGVALWAAYLVGFLFVGGLLCFFYTQGIRRGCLFLQRVPMWYQVFGFLSCLITCAGLVSFSILLWIVRYSGCGDQASQQTERCRKLNERWLLPYIITSVVLATIYLLLHVYTNRKARTYIQKRGFVSLTYYQ</sequence>
<keyword evidence="1" id="KW-0472">Membrane</keyword>
<dbReference type="EMBL" id="MDYQ01000033">
    <property type="protein sequence ID" value="PRP86240.1"/>
    <property type="molecule type" value="Genomic_DNA"/>
</dbReference>
<accession>A0A2P6NQK9</accession>
<dbReference type="Proteomes" id="UP000241769">
    <property type="component" value="Unassembled WGS sequence"/>
</dbReference>
<reference evidence="2 3" key="1">
    <citation type="journal article" date="2018" name="Genome Biol. Evol.">
        <title>Multiple Roots of Fruiting Body Formation in Amoebozoa.</title>
        <authorList>
            <person name="Hillmann F."/>
            <person name="Forbes G."/>
            <person name="Novohradska S."/>
            <person name="Ferling I."/>
            <person name="Riege K."/>
            <person name="Groth M."/>
            <person name="Westermann M."/>
            <person name="Marz M."/>
            <person name="Spaller T."/>
            <person name="Winckler T."/>
            <person name="Schaap P."/>
            <person name="Glockner G."/>
        </authorList>
    </citation>
    <scope>NUCLEOTIDE SEQUENCE [LARGE SCALE GENOMIC DNA]</scope>
    <source>
        <strain evidence="2 3">Jena</strain>
    </source>
</reference>
<evidence type="ECO:0000313" key="3">
    <source>
        <dbReference type="Proteomes" id="UP000241769"/>
    </source>
</evidence>
<evidence type="ECO:0000256" key="1">
    <source>
        <dbReference type="SAM" id="Phobius"/>
    </source>
</evidence>
<feature type="transmembrane region" description="Helical" evidence="1">
    <location>
        <begin position="45"/>
        <end position="63"/>
    </location>
</feature>
<keyword evidence="1" id="KW-0812">Transmembrane</keyword>
<keyword evidence="1" id="KW-1133">Transmembrane helix</keyword>